<evidence type="ECO:0000256" key="9">
    <source>
        <dbReference type="RuleBase" id="RU365100"/>
    </source>
</evidence>
<dbReference type="UniPathway" id="UPA00253">
    <property type="reaction ID" value="UER00457"/>
</dbReference>
<dbReference type="EMBL" id="QURW01000017">
    <property type="protein sequence ID" value="RQD86515.1"/>
    <property type="molecule type" value="Genomic_DNA"/>
</dbReference>
<dbReference type="InterPro" id="IPR006405">
    <property type="entry name" value="Nic_PRibTrfase_pncB"/>
</dbReference>
<comment type="catalytic activity">
    <reaction evidence="8 9">
        <text>5-phospho-alpha-D-ribose 1-diphosphate + nicotinate + ATP + H2O = nicotinate beta-D-ribonucleotide + ADP + phosphate + diphosphate</text>
        <dbReference type="Rhea" id="RHEA:36163"/>
        <dbReference type="ChEBI" id="CHEBI:15377"/>
        <dbReference type="ChEBI" id="CHEBI:30616"/>
        <dbReference type="ChEBI" id="CHEBI:32544"/>
        <dbReference type="ChEBI" id="CHEBI:33019"/>
        <dbReference type="ChEBI" id="CHEBI:43474"/>
        <dbReference type="ChEBI" id="CHEBI:57502"/>
        <dbReference type="ChEBI" id="CHEBI:58017"/>
        <dbReference type="ChEBI" id="CHEBI:456216"/>
        <dbReference type="EC" id="6.3.4.21"/>
    </reaction>
</comment>
<dbReference type="GO" id="GO:0047280">
    <property type="term" value="F:nicotinamide phosphoribosyltransferase activity"/>
    <property type="evidence" value="ECO:0007669"/>
    <property type="project" value="UniProtKB-ARBA"/>
</dbReference>
<dbReference type="SUPFAM" id="SSF51690">
    <property type="entry name" value="Nicotinate/Quinolinate PRTase C-terminal domain-like"/>
    <property type="match status" value="1"/>
</dbReference>
<protein>
    <recommendedName>
        <fullName evidence="3 9">Nicotinate phosphoribosyltransferase</fullName>
        <ecNumber evidence="3 9">6.3.4.21</ecNumber>
    </recommendedName>
</protein>
<evidence type="ECO:0000313" key="13">
    <source>
        <dbReference type="Proteomes" id="UP000286095"/>
    </source>
</evidence>
<dbReference type="NCBIfam" id="TIGR01513">
    <property type="entry name" value="NAPRTase_put"/>
    <property type="match status" value="1"/>
</dbReference>
<dbReference type="CDD" id="cd01570">
    <property type="entry name" value="NAPRTase_A"/>
    <property type="match status" value="1"/>
</dbReference>
<evidence type="ECO:0000256" key="2">
    <source>
        <dbReference type="ARBA" id="ARBA00010897"/>
    </source>
</evidence>
<dbReference type="Proteomes" id="UP000286095">
    <property type="component" value="Unassembled WGS sequence"/>
</dbReference>
<dbReference type="Gene3D" id="3.20.20.70">
    <property type="entry name" value="Aldolase class I"/>
    <property type="match status" value="1"/>
</dbReference>
<dbReference type="Gene3D" id="3.20.140.10">
    <property type="entry name" value="nicotinate phosphoribosyltransferase"/>
    <property type="match status" value="1"/>
</dbReference>
<dbReference type="Pfam" id="PF04095">
    <property type="entry name" value="NAPRTase"/>
    <property type="match status" value="1"/>
</dbReference>
<evidence type="ECO:0000256" key="7">
    <source>
        <dbReference type="ARBA" id="ARBA00022679"/>
    </source>
</evidence>
<comment type="PTM">
    <text evidence="9">Transiently phosphorylated on a His residue during the reaction cycle. Phosphorylation strongly increases the affinity for substrates and increases the rate of nicotinate D-ribonucleotide production. Dephosphorylation regenerates the low-affinity form of the enzyme, leading to product release.</text>
</comment>
<name>A0A424YZ28_9BACT</name>
<dbReference type="GO" id="GO:0004516">
    <property type="term" value="F:nicotinate phosphoribosyltransferase activity"/>
    <property type="evidence" value="ECO:0007669"/>
    <property type="project" value="UniProtKB-UniRule"/>
</dbReference>
<evidence type="ECO:0000259" key="10">
    <source>
        <dbReference type="Pfam" id="PF04095"/>
    </source>
</evidence>
<dbReference type="GO" id="GO:0005829">
    <property type="term" value="C:cytosol"/>
    <property type="evidence" value="ECO:0007669"/>
    <property type="project" value="TreeGrafter"/>
</dbReference>
<keyword evidence="7 9" id="KW-0808">Transferase</keyword>
<evidence type="ECO:0000256" key="3">
    <source>
        <dbReference type="ARBA" id="ARBA00013236"/>
    </source>
</evidence>
<gene>
    <name evidence="12" type="ORF">DZD40_06410</name>
</gene>
<keyword evidence="12" id="KW-0328">Glycosyltransferase</keyword>
<reference evidence="12 13" key="1">
    <citation type="submission" date="2018-08" db="EMBL/GenBank/DDBJ databases">
        <title>Survival mechanisms of Campylobacter hepaticus identified by genomic analysis and comparative transcriptomic analysis of in vivo and in vitro derived bacteria.</title>
        <authorList>
            <person name="Van T.T.H."/>
            <person name="Moore R.J."/>
        </authorList>
    </citation>
    <scope>NUCLEOTIDE SEQUENCE [LARGE SCALE GENOMIC DNA]</scope>
    <source>
        <strain evidence="12 13">54L</strain>
    </source>
</reference>
<dbReference type="PANTHER" id="PTHR11098:SF1">
    <property type="entry name" value="NICOTINATE PHOSPHORIBOSYLTRANSFERASE"/>
    <property type="match status" value="1"/>
</dbReference>
<dbReference type="PANTHER" id="PTHR11098">
    <property type="entry name" value="NICOTINATE PHOSPHORIBOSYLTRANSFERASE"/>
    <property type="match status" value="1"/>
</dbReference>
<comment type="pathway">
    <text evidence="1 9">Cofactor biosynthesis; NAD(+) biosynthesis; nicotinate D-ribonucleotide from nicotinate: step 1/1.</text>
</comment>
<keyword evidence="6 9" id="KW-0662">Pyridine nucleotide biosynthesis</keyword>
<dbReference type="GO" id="GO:0034355">
    <property type="term" value="P:NAD+ biosynthetic process via the salvage pathway"/>
    <property type="evidence" value="ECO:0007669"/>
    <property type="project" value="UniProtKB-ARBA"/>
</dbReference>
<dbReference type="NCBIfam" id="NF006695">
    <property type="entry name" value="PRK09243.1-2"/>
    <property type="match status" value="1"/>
</dbReference>
<feature type="domain" description="Nicotinate phosphoribosyltransferase N-terminal" evidence="11">
    <location>
        <begin position="10"/>
        <end position="134"/>
    </location>
</feature>
<evidence type="ECO:0000259" key="11">
    <source>
        <dbReference type="Pfam" id="PF17767"/>
    </source>
</evidence>
<dbReference type="PIRSF" id="PIRSF000484">
    <property type="entry name" value="NAPRT"/>
    <property type="match status" value="1"/>
</dbReference>
<comment type="similarity">
    <text evidence="2 9">Belongs to the NAPRTase family.</text>
</comment>
<accession>A0A424YZ28</accession>
<dbReference type="STRING" id="1813019.A2J15_06615"/>
<evidence type="ECO:0000313" key="12">
    <source>
        <dbReference type="EMBL" id="RQD86515.1"/>
    </source>
</evidence>
<dbReference type="AlphaFoldDB" id="A0A424YZ28"/>
<evidence type="ECO:0000256" key="5">
    <source>
        <dbReference type="ARBA" id="ARBA00022598"/>
    </source>
</evidence>
<proteinExistence type="inferred from homology"/>
<dbReference type="EC" id="6.3.4.21" evidence="3 9"/>
<dbReference type="InterPro" id="IPR007229">
    <property type="entry name" value="Nic_PRibTrfase-Fam"/>
</dbReference>
<dbReference type="InterPro" id="IPR036068">
    <property type="entry name" value="Nicotinate_pribotase-like_C"/>
</dbReference>
<sequence>MMISKNSLALLCDFYEFTMSQGYFKNNKKDQICYFEIFFRKIPDSGCFAIFAGLEDVLDYIENLSFSKEDINFLRKQEIFNEEFLKFLSNFKFEGEIYAMREGEVIFPNEPLLCVKASAIQAQLLETFLLLTLNHQSLIATKANRMVRAAQQSKILEFGSRRAQGSEAALKGSRAAFIGGCFKSACTLAGKIYNIPISGTMAHSWVQMFESELEAFRAYIKIYPKEPVLLIDTYDCLKSGLKNAIKVFKEAGINNGGVRIDSGNLLDLSFKIRQELDQAQLHECKIIASNALDEKTIQNLKKQQAPIDIFGVGEKLITASSDPIFSCVYKLVALEEEGKIKPKIKISENSEKSTIPHFKKVFRIYDKKTKKILFDELYVFDEKPNFNENLEYKELLKLVYKEKRLIEKPSLKVIQNYAKEQIAKLDEKFLNLNQFSKFEVKLSPKLQNITNDLLKTHF</sequence>
<dbReference type="InterPro" id="IPR041525">
    <property type="entry name" value="N/Namide_PRibTrfase"/>
</dbReference>
<comment type="caution">
    <text evidence="12">The sequence shown here is derived from an EMBL/GenBank/DDBJ whole genome shotgun (WGS) entry which is preliminary data.</text>
</comment>
<dbReference type="SUPFAM" id="SSF54675">
    <property type="entry name" value="Nicotinate/Quinolinate PRTase N-terminal domain-like"/>
    <property type="match status" value="1"/>
</dbReference>
<feature type="domain" description="Nicotinate/nicotinamide phosphoribosyltransferase" evidence="10">
    <location>
        <begin position="154"/>
        <end position="364"/>
    </location>
</feature>
<evidence type="ECO:0000256" key="4">
    <source>
        <dbReference type="ARBA" id="ARBA00022553"/>
    </source>
</evidence>
<dbReference type="RefSeq" id="WP_124134610.1">
    <property type="nucleotide sequence ID" value="NZ_QURW01000017.1"/>
</dbReference>
<dbReference type="NCBIfam" id="NF009131">
    <property type="entry name" value="PRK12484.1"/>
    <property type="match status" value="1"/>
</dbReference>
<comment type="function">
    <text evidence="9">Catalyzes the first step in the biosynthesis of NAD from nicotinic acid, the ATP-dependent synthesis of beta-nicotinate D-ribonucleotide from nicotinate and 5-phospho-D-ribose 1-phosphate.</text>
</comment>
<evidence type="ECO:0000256" key="6">
    <source>
        <dbReference type="ARBA" id="ARBA00022642"/>
    </source>
</evidence>
<dbReference type="InterPro" id="IPR013785">
    <property type="entry name" value="Aldolase_TIM"/>
</dbReference>
<keyword evidence="5 9" id="KW-0436">Ligase</keyword>
<evidence type="ECO:0000256" key="8">
    <source>
        <dbReference type="ARBA" id="ARBA00048668"/>
    </source>
</evidence>
<organism evidence="12 13">
    <name type="scientific">Campylobacter hepaticus</name>
    <dbReference type="NCBI Taxonomy" id="1813019"/>
    <lineage>
        <taxon>Bacteria</taxon>
        <taxon>Pseudomonadati</taxon>
        <taxon>Campylobacterota</taxon>
        <taxon>Epsilonproteobacteria</taxon>
        <taxon>Campylobacterales</taxon>
        <taxon>Campylobacteraceae</taxon>
        <taxon>Campylobacter</taxon>
    </lineage>
</organism>
<dbReference type="InterPro" id="IPR040727">
    <property type="entry name" value="NAPRTase_N"/>
</dbReference>
<keyword evidence="4" id="KW-0597">Phosphoprotein</keyword>
<dbReference type="FunFam" id="3.20.20.70:FF:000076">
    <property type="entry name" value="Nicotinate phosphoribosyltransferase"/>
    <property type="match status" value="1"/>
</dbReference>
<dbReference type="Pfam" id="PF17767">
    <property type="entry name" value="NAPRTase_N"/>
    <property type="match status" value="1"/>
</dbReference>
<evidence type="ECO:0000256" key="1">
    <source>
        <dbReference type="ARBA" id="ARBA00004952"/>
    </source>
</evidence>